<feature type="active site" description="Charge relay system" evidence="7">
    <location>
        <position position="200"/>
    </location>
</feature>
<keyword evidence="4 7" id="KW-0645">Protease</keyword>
<dbReference type="InterPro" id="IPR034084">
    <property type="entry name" value="Thermitase-like_dom"/>
</dbReference>
<dbReference type="PANTHER" id="PTHR43806:SF11">
    <property type="entry name" value="CEREVISIN-RELATED"/>
    <property type="match status" value="1"/>
</dbReference>
<protein>
    <submittedName>
        <fullName evidence="10">Subtilisin family serine protease</fullName>
    </submittedName>
</protein>
<evidence type="ECO:0000256" key="4">
    <source>
        <dbReference type="ARBA" id="ARBA00022670"/>
    </source>
</evidence>
<reference evidence="10" key="1">
    <citation type="submission" date="2020-05" db="EMBL/GenBank/DDBJ databases">
        <title>Genomic insights into acetone-butanol-ethanol (ABE) fermentation by sequencing solventogenic clostridia strains.</title>
        <authorList>
            <person name="Brown S."/>
        </authorList>
    </citation>
    <scope>NUCLEOTIDE SEQUENCE</scope>
    <source>
        <strain evidence="10">DJ126</strain>
    </source>
</reference>
<dbReference type="InterPro" id="IPR050131">
    <property type="entry name" value="Peptidase_S8_subtilisin-like"/>
</dbReference>
<dbReference type="SUPFAM" id="SSF52743">
    <property type="entry name" value="Subtilisin-like"/>
    <property type="match status" value="1"/>
</dbReference>
<dbReference type="PROSITE" id="PS00138">
    <property type="entry name" value="SUBTILASE_SER"/>
    <property type="match status" value="1"/>
</dbReference>
<evidence type="ECO:0000256" key="7">
    <source>
        <dbReference type="PROSITE-ProRule" id="PRU01240"/>
    </source>
</evidence>
<dbReference type="PRINTS" id="PR00723">
    <property type="entry name" value="SUBTILISIN"/>
</dbReference>
<comment type="subcellular location">
    <subcellularLocation>
        <location evidence="1">Secreted</location>
    </subcellularLocation>
</comment>
<comment type="caution">
    <text evidence="10">The sequence shown here is derived from an EMBL/GenBank/DDBJ whole genome shotgun (WGS) entry which is preliminary data.</text>
</comment>
<feature type="active site" description="Charge relay system" evidence="7">
    <location>
        <position position="165"/>
    </location>
</feature>
<organism evidence="10 11">
    <name type="scientific">Clostridium beijerinckii</name>
    <name type="common">Clostridium MP</name>
    <dbReference type="NCBI Taxonomy" id="1520"/>
    <lineage>
        <taxon>Bacteria</taxon>
        <taxon>Bacillati</taxon>
        <taxon>Bacillota</taxon>
        <taxon>Clostridia</taxon>
        <taxon>Eubacteriales</taxon>
        <taxon>Clostridiaceae</taxon>
        <taxon>Clostridium</taxon>
    </lineage>
</organism>
<evidence type="ECO:0000256" key="3">
    <source>
        <dbReference type="ARBA" id="ARBA00022525"/>
    </source>
</evidence>
<dbReference type="Pfam" id="PF00082">
    <property type="entry name" value="Peptidase_S8"/>
    <property type="match status" value="1"/>
</dbReference>
<dbReference type="InterPro" id="IPR023827">
    <property type="entry name" value="Peptidase_S8_Asp-AS"/>
</dbReference>
<dbReference type="InterPro" id="IPR000209">
    <property type="entry name" value="Peptidase_S8/S53_dom"/>
</dbReference>
<dbReference type="RefSeq" id="WP_077305601.1">
    <property type="nucleotide sequence ID" value="NZ_CP016090.1"/>
</dbReference>
<proteinExistence type="inferred from homology"/>
<dbReference type="CDD" id="cd07484">
    <property type="entry name" value="Peptidases_S8_Thermitase_like"/>
    <property type="match status" value="1"/>
</dbReference>
<evidence type="ECO:0000256" key="8">
    <source>
        <dbReference type="RuleBase" id="RU003355"/>
    </source>
</evidence>
<evidence type="ECO:0000256" key="1">
    <source>
        <dbReference type="ARBA" id="ARBA00004613"/>
    </source>
</evidence>
<evidence type="ECO:0000313" key="11">
    <source>
        <dbReference type="Proteomes" id="UP000821656"/>
    </source>
</evidence>
<dbReference type="EMBL" id="JABSXK010000001">
    <property type="protein sequence ID" value="NRV07554.1"/>
    <property type="molecule type" value="Genomic_DNA"/>
</dbReference>
<accession>A0A9Q5GNL2</accession>
<evidence type="ECO:0000256" key="5">
    <source>
        <dbReference type="ARBA" id="ARBA00022801"/>
    </source>
</evidence>
<dbReference type="Gene3D" id="3.40.50.200">
    <property type="entry name" value="Peptidase S8/S53 domain"/>
    <property type="match status" value="1"/>
</dbReference>
<keyword evidence="3" id="KW-0964">Secreted</keyword>
<dbReference type="GO" id="GO:0004252">
    <property type="term" value="F:serine-type endopeptidase activity"/>
    <property type="evidence" value="ECO:0007669"/>
    <property type="project" value="UniProtKB-UniRule"/>
</dbReference>
<dbReference type="PROSITE" id="PS00136">
    <property type="entry name" value="SUBTILASE_ASP"/>
    <property type="match status" value="1"/>
</dbReference>
<feature type="domain" description="Peptidase S8/S53" evidence="9">
    <location>
        <begin position="157"/>
        <end position="403"/>
    </location>
</feature>
<dbReference type="Proteomes" id="UP000821656">
    <property type="component" value="Unassembled WGS sequence"/>
</dbReference>
<dbReference type="InterPro" id="IPR023828">
    <property type="entry name" value="Peptidase_S8_Ser-AS"/>
</dbReference>
<dbReference type="AlphaFoldDB" id="A0A9Q5GNL2"/>
<gene>
    <name evidence="10" type="ORF">DFH45_000517</name>
</gene>
<name>A0A9Q5GNL2_CLOBE</name>
<dbReference type="InterPro" id="IPR022398">
    <property type="entry name" value="Peptidase_S8_His-AS"/>
</dbReference>
<evidence type="ECO:0000259" key="9">
    <source>
        <dbReference type="Pfam" id="PF00082"/>
    </source>
</evidence>
<sequence>MRGKLAKFIIIAASIFTLVSVSDYLPRNNGMNSTSNSVSNFVKSLRSGDLDSLLSSVKDIISVDKNNNNKYNLVSPRDLEQYILDEIGDIKGIKIINEPKIIKIIKPIQKTPVKSDFKLGEINENTNKAVNDHGYKYEWDISYTETDKAWPLIKQKREIKVAVLDTGVDYTHPDLKNRVLKSKGYNFVDNNSDTMDDNGHGTHVSGIIAANANDNIGIAGINGTLDVKIIPIKVLNSNGEGEVNDIVRGIKYAADNGADIINLSFGANEKSKSIAEAISYAKSKGAFVVAAAGNDNEDSDNISPAGDGAFTVAAMSYNYKKASFSDYGNCIKVSAPGVEILSTVPGGYEAWDGTSMAAPVATGIAAMVKAEDPNLSPSQIEDVLDSTTKDIMSKGKDKQSGYGLIDAYNAIKKVKQLEK</sequence>
<dbReference type="InterPro" id="IPR015500">
    <property type="entry name" value="Peptidase_S8_subtilisin-rel"/>
</dbReference>
<keyword evidence="5 7" id="KW-0378">Hydrolase</keyword>
<evidence type="ECO:0000256" key="6">
    <source>
        <dbReference type="ARBA" id="ARBA00022825"/>
    </source>
</evidence>
<dbReference type="InterPro" id="IPR036852">
    <property type="entry name" value="Peptidase_S8/S53_dom_sf"/>
</dbReference>
<dbReference type="GO" id="GO:0005576">
    <property type="term" value="C:extracellular region"/>
    <property type="evidence" value="ECO:0007669"/>
    <property type="project" value="UniProtKB-SubCell"/>
</dbReference>
<dbReference type="GO" id="GO:0006508">
    <property type="term" value="P:proteolysis"/>
    <property type="evidence" value="ECO:0007669"/>
    <property type="project" value="UniProtKB-KW"/>
</dbReference>
<dbReference type="PANTHER" id="PTHR43806">
    <property type="entry name" value="PEPTIDASE S8"/>
    <property type="match status" value="1"/>
</dbReference>
<evidence type="ECO:0000256" key="2">
    <source>
        <dbReference type="ARBA" id="ARBA00011073"/>
    </source>
</evidence>
<feature type="active site" description="Charge relay system" evidence="7">
    <location>
        <position position="355"/>
    </location>
</feature>
<comment type="similarity">
    <text evidence="2 7 8">Belongs to the peptidase S8 family.</text>
</comment>
<keyword evidence="6 7" id="KW-0720">Serine protease</keyword>
<evidence type="ECO:0000313" key="10">
    <source>
        <dbReference type="EMBL" id="NRV07554.1"/>
    </source>
</evidence>
<dbReference type="PROSITE" id="PS00137">
    <property type="entry name" value="SUBTILASE_HIS"/>
    <property type="match status" value="1"/>
</dbReference>
<dbReference type="PROSITE" id="PS51892">
    <property type="entry name" value="SUBTILASE"/>
    <property type="match status" value="1"/>
</dbReference>